<evidence type="ECO:0000313" key="2">
    <source>
        <dbReference type="Proteomes" id="UP001060261"/>
    </source>
</evidence>
<name>A0ABY5YDK9_9DEIO</name>
<dbReference type="EMBL" id="CP104213">
    <property type="protein sequence ID" value="UWX63152.1"/>
    <property type="molecule type" value="Genomic_DNA"/>
</dbReference>
<evidence type="ECO:0000313" key="1">
    <source>
        <dbReference type="EMBL" id="UWX63152.1"/>
    </source>
</evidence>
<sequence length="357" mass="42072">MKILYIMHVEWGWIKQRPHFIAEELSKSHHVRVYYQKMYSRFKRSENVSGIKRSAFFTIPKKSNIFLGIVNNVILKIFFYTIIKLGKYNFIYVTHPDQLMYLPELTIPVIYDCMDDHSSFGDLGKDGDLKRNEIELFSKADLVLFSSFYLKEKNEMYVDQKKTELLFNGISERLKEIMRDNKGEKILLIKNIFYIGTIAEWFDFSAIELILERCPSVRFTIIGPADIKLPDLGDRVLYMGPVDHSQLNKIVEDADVFIMPFVLNELIRSVDPVKMYEYISFCRPIISIHYEELDKFSGFVNFYKDRDQLAIICDLINSSSLEGYSREQAGSFISKSTWAKRVERRLGVYIKNKRFYE</sequence>
<protein>
    <submittedName>
        <fullName evidence="1">Glycosyltransferase</fullName>
        <ecNumber evidence="1">2.4.-.-</ecNumber>
    </submittedName>
</protein>
<keyword evidence="1" id="KW-0328">Glycosyltransferase</keyword>
<keyword evidence="2" id="KW-1185">Reference proteome</keyword>
<dbReference type="EC" id="2.4.-.-" evidence="1"/>
<dbReference type="Proteomes" id="UP001060261">
    <property type="component" value="Chromosome"/>
</dbReference>
<dbReference type="GO" id="GO:0016757">
    <property type="term" value="F:glycosyltransferase activity"/>
    <property type="evidence" value="ECO:0007669"/>
    <property type="project" value="UniProtKB-KW"/>
</dbReference>
<keyword evidence="1" id="KW-0808">Transferase</keyword>
<accession>A0ABY5YDK9</accession>
<organism evidence="1 2">
    <name type="scientific">Deinococcus rubellus</name>
    <dbReference type="NCBI Taxonomy" id="1889240"/>
    <lineage>
        <taxon>Bacteria</taxon>
        <taxon>Thermotogati</taxon>
        <taxon>Deinococcota</taxon>
        <taxon>Deinococci</taxon>
        <taxon>Deinococcales</taxon>
        <taxon>Deinococcaceae</taxon>
        <taxon>Deinococcus</taxon>
    </lineage>
</organism>
<gene>
    <name evidence="1" type="ORF">N0D28_10335</name>
</gene>
<reference evidence="1" key="1">
    <citation type="submission" date="2022-09" db="EMBL/GenBank/DDBJ databases">
        <title>genome sequence of Deinococcus rubellus.</title>
        <authorList>
            <person name="Srinivasan S."/>
        </authorList>
    </citation>
    <scope>NUCLEOTIDE SEQUENCE</scope>
    <source>
        <strain evidence="1">Ant6</strain>
    </source>
</reference>
<dbReference type="SUPFAM" id="SSF53756">
    <property type="entry name" value="UDP-Glycosyltransferase/glycogen phosphorylase"/>
    <property type="match status" value="1"/>
</dbReference>
<dbReference type="Gene3D" id="3.40.50.2000">
    <property type="entry name" value="Glycogen Phosphorylase B"/>
    <property type="match status" value="2"/>
</dbReference>
<dbReference type="RefSeq" id="WP_260559444.1">
    <property type="nucleotide sequence ID" value="NZ_BAABEC010000160.1"/>
</dbReference>
<proteinExistence type="predicted"/>
<dbReference type="Pfam" id="PF13692">
    <property type="entry name" value="Glyco_trans_1_4"/>
    <property type="match status" value="1"/>
</dbReference>